<dbReference type="EMBL" id="CM029038">
    <property type="protein sequence ID" value="KAG2650970.1"/>
    <property type="molecule type" value="Genomic_DNA"/>
</dbReference>
<feature type="compositionally biased region" description="Gly residues" evidence="1">
    <location>
        <begin position="154"/>
        <end position="165"/>
    </location>
</feature>
<keyword evidence="2" id="KW-0732">Signal</keyword>
<feature type="compositionally biased region" description="Basic residues" evidence="1">
    <location>
        <begin position="117"/>
        <end position="141"/>
    </location>
</feature>
<feature type="signal peptide" evidence="2">
    <location>
        <begin position="1"/>
        <end position="21"/>
    </location>
</feature>
<feature type="compositionally biased region" description="Low complexity" evidence="1">
    <location>
        <begin position="97"/>
        <end position="116"/>
    </location>
</feature>
<evidence type="ECO:0000313" key="4">
    <source>
        <dbReference type="Proteomes" id="UP000823388"/>
    </source>
</evidence>
<feature type="region of interest" description="Disordered" evidence="1">
    <location>
        <begin position="286"/>
        <end position="309"/>
    </location>
</feature>
<feature type="chain" id="PRO_5035719602" evidence="2">
    <location>
        <begin position="22"/>
        <end position="309"/>
    </location>
</feature>
<comment type="caution">
    <text evidence="3">The sequence shown here is derived from an EMBL/GenBank/DDBJ whole genome shotgun (WGS) entry which is preliminary data.</text>
</comment>
<feature type="region of interest" description="Disordered" evidence="1">
    <location>
        <begin position="97"/>
        <end position="165"/>
    </location>
</feature>
<dbReference type="Proteomes" id="UP000823388">
    <property type="component" value="Chromosome 1N"/>
</dbReference>
<proteinExistence type="predicted"/>
<keyword evidence="4" id="KW-1185">Reference proteome</keyword>
<organism evidence="3 4">
    <name type="scientific">Panicum virgatum</name>
    <name type="common">Blackwell switchgrass</name>
    <dbReference type="NCBI Taxonomy" id="38727"/>
    <lineage>
        <taxon>Eukaryota</taxon>
        <taxon>Viridiplantae</taxon>
        <taxon>Streptophyta</taxon>
        <taxon>Embryophyta</taxon>
        <taxon>Tracheophyta</taxon>
        <taxon>Spermatophyta</taxon>
        <taxon>Magnoliopsida</taxon>
        <taxon>Liliopsida</taxon>
        <taxon>Poales</taxon>
        <taxon>Poaceae</taxon>
        <taxon>PACMAD clade</taxon>
        <taxon>Panicoideae</taxon>
        <taxon>Panicodae</taxon>
        <taxon>Paniceae</taxon>
        <taxon>Panicinae</taxon>
        <taxon>Panicum</taxon>
        <taxon>Panicum sect. Hiantes</taxon>
    </lineage>
</organism>
<accession>A0A8T0WT06</accession>
<evidence type="ECO:0000313" key="3">
    <source>
        <dbReference type="EMBL" id="KAG2650970.1"/>
    </source>
</evidence>
<gene>
    <name evidence="3" type="ORF">PVAP13_1NG215790</name>
</gene>
<sequence>MKYMGVSIGILLILYTRGGRAEGARSLSERHAVERGRPTRAVDWRFGHFSAAHSLQWGRVPHRLPCSASPAPGSRRCPRACFARLLCSRPGLAIPAASASAAPPTARSGPAATARTSRPRPCPRCRSRHGSRRGRACKRRTATAAEGKRAVVPGSGGADLSGGGVKDSRWAADTVGGGVDTGVESGIRAESRPAGVLGVTWRRARHAAAAGSRLPACSNPGGRLAGGSMGVDRGRAAAPRLEEGIGEDGQWRRIWAAARGGGAAGGGTGRGGVEAESWAAGRRRIHEASGGAGSGSRVRSGAVEMRSWG</sequence>
<evidence type="ECO:0000256" key="1">
    <source>
        <dbReference type="SAM" id="MobiDB-lite"/>
    </source>
</evidence>
<reference evidence="3" key="1">
    <citation type="submission" date="2020-05" db="EMBL/GenBank/DDBJ databases">
        <title>WGS assembly of Panicum virgatum.</title>
        <authorList>
            <person name="Lovell J.T."/>
            <person name="Jenkins J."/>
            <person name="Shu S."/>
            <person name="Juenger T.E."/>
            <person name="Schmutz J."/>
        </authorList>
    </citation>
    <scope>NUCLEOTIDE SEQUENCE</scope>
    <source>
        <strain evidence="3">AP13</strain>
    </source>
</reference>
<protein>
    <submittedName>
        <fullName evidence="3">Uncharacterized protein</fullName>
    </submittedName>
</protein>
<evidence type="ECO:0000256" key="2">
    <source>
        <dbReference type="SAM" id="SignalP"/>
    </source>
</evidence>
<name>A0A8T0WT06_PANVG</name>
<dbReference type="AlphaFoldDB" id="A0A8T0WT06"/>